<reference evidence="2 3" key="1">
    <citation type="submission" date="2021-11" db="EMBL/GenBank/DDBJ databases">
        <title>Draft genome sequence of Actinomycetospora sp. SF1 isolated from the rhizosphere soil.</title>
        <authorList>
            <person name="Duangmal K."/>
            <person name="Chantavorakit T."/>
        </authorList>
    </citation>
    <scope>NUCLEOTIDE SEQUENCE [LARGE SCALE GENOMIC DNA]</scope>
    <source>
        <strain evidence="2 3">TBRC 5722</strain>
    </source>
</reference>
<dbReference type="EMBL" id="JAJNDB010000005">
    <property type="protein sequence ID" value="MCD2196315.1"/>
    <property type="molecule type" value="Genomic_DNA"/>
</dbReference>
<dbReference type="RefSeq" id="WP_230738164.1">
    <property type="nucleotide sequence ID" value="NZ_JAJNDB010000005.1"/>
</dbReference>
<dbReference type="Pfam" id="PF22636">
    <property type="entry name" value="FlK"/>
    <property type="match status" value="1"/>
</dbReference>
<sequence length="115" mass="11627">MIHDVTDEDTAIALGSGDVAVLGTPRLVAWLEAATVATAAPLLADGRTTVGTAVRVKHRKPTPVGGTLGCTAEVSAGPDDKGRMTFTVRAVDGNGDVAGEGEIDRVVVDRGAFGS</sequence>
<evidence type="ECO:0000313" key="3">
    <source>
        <dbReference type="Proteomes" id="UP001199469"/>
    </source>
</evidence>
<dbReference type="InterPro" id="IPR029069">
    <property type="entry name" value="HotDog_dom_sf"/>
</dbReference>
<dbReference type="PANTHER" id="PTHR36934">
    <property type="entry name" value="BLR0278 PROTEIN"/>
    <property type="match status" value="1"/>
</dbReference>
<comment type="caution">
    <text evidence="2">The sequence shown here is derived from an EMBL/GenBank/DDBJ whole genome shotgun (WGS) entry which is preliminary data.</text>
</comment>
<accession>A0ABS8PDG6</accession>
<dbReference type="Gene3D" id="3.10.129.10">
    <property type="entry name" value="Hotdog Thioesterase"/>
    <property type="match status" value="1"/>
</dbReference>
<evidence type="ECO:0000259" key="1">
    <source>
        <dbReference type="Pfam" id="PF22636"/>
    </source>
</evidence>
<dbReference type="PANTHER" id="PTHR36934:SF1">
    <property type="entry name" value="THIOESTERASE DOMAIN-CONTAINING PROTEIN"/>
    <property type="match status" value="1"/>
</dbReference>
<gene>
    <name evidence="2" type="ORF">LQ327_23355</name>
</gene>
<name>A0ABS8PDG6_9PSEU</name>
<dbReference type="SUPFAM" id="SSF54637">
    <property type="entry name" value="Thioesterase/thiol ester dehydrase-isomerase"/>
    <property type="match status" value="1"/>
</dbReference>
<keyword evidence="3" id="KW-1185">Reference proteome</keyword>
<evidence type="ECO:0000313" key="2">
    <source>
        <dbReference type="EMBL" id="MCD2196315.1"/>
    </source>
</evidence>
<protein>
    <submittedName>
        <fullName evidence="2">Thioesterase</fullName>
    </submittedName>
</protein>
<feature type="domain" description="Fluoroacetyl-CoA-specific thioesterase-like" evidence="1">
    <location>
        <begin position="5"/>
        <end position="110"/>
    </location>
</feature>
<dbReference type="InterPro" id="IPR054485">
    <property type="entry name" value="FlK-like_dom"/>
</dbReference>
<proteinExistence type="predicted"/>
<dbReference type="Proteomes" id="UP001199469">
    <property type="component" value="Unassembled WGS sequence"/>
</dbReference>
<dbReference type="InterPro" id="IPR025540">
    <property type="entry name" value="FlK"/>
</dbReference>
<organism evidence="2 3">
    <name type="scientific">Actinomycetospora endophytica</name>
    <dbReference type="NCBI Taxonomy" id="2291215"/>
    <lineage>
        <taxon>Bacteria</taxon>
        <taxon>Bacillati</taxon>
        <taxon>Actinomycetota</taxon>
        <taxon>Actinomycetes</taxon>
        <taxon>Pseudonocardiales</taxon>
        <taxon>Pseudonocardiaceae</taxon>
        <taxon>Actinomycetospora</taxon>
    </lineage>
</organism>